<gene>
    <name evidence="1" type="ORF">Q361_11267</name>
</gene>
<dbReference type="AlphaFoldDB" id="A0A2S4N7E0"/>
<keyword evidence="2" id="KW-1185">Reference proteome</keyword>
<accession>A0A2S4N7E0</accession>
<evidence type="ECO:0008006" key="3">
    <source>
        <dbReference type="Google" id="ProtNLM"/>
    </source>
</evidence>
<dbReference type="EMBL" id="PQNY01000012">
    <property type="protein sequence ID" value="POS01263.1"/>
    <property type="molecule type" value="Genomic_DNA"/>
</dbReference>
<dbReference type="InterPro" id="IPR032774">
    <property type="entry name" value="WG_beta_rep"/>
</dbReference>
<dbReference type="Proteomes" id="UP000237056">
    <property type="component" value="Unassembled WGS sequence"/>
</dbReference>
<dbReference type="RefSeq" id="WP_103726578.1">
    <property type="nucleotide sequence ID" value="NZ_PQNY01000012.1"/>
</dbReference>
<sequence length="547" mass="62883">MVRFYSSVVFLLIFQTLFSQEFYIPYRDGNLWGICNENGEIIIKPQYDKVEFDNGYDAKSSTIYTFNKDKKGLIVNGKIIANSIYDRIYTKNNIIVLIQNGKSTELITPEGKPVLNFPIVVADIHNLKDNLLLFEIVHPDYTESIFTLNEKNYAIEQWLYKNYYSLDILKTRAEFTSINAKKTANGGLVTESWNFSKTPVEKAPQNQNIWQVKYADKFASMSKKYRDKYHDSRDTYSEYGSGSGTDRSIDNDVVMVESVKGDPDQRGDYMGQKTVSKTVSGYAVFTKVNTKAAIDLVWYNTPNTKASKTLPYKDFEIVNASYKYKNQDTLITCSNFLKIKNNAKQGLILINKPFEPIYFDSISKKQFYYYNNLDNGTSIVVGKKFNTKLKYNLFLLSTTSTSSNWYDEIKEISNVNYKGKCLLVKNDTKYGLIATSGDIILNPEYDTIDFNNQQSSYDENYTYIQKTKKGSKYGAIYLLNGSIKVVEPNFDYPVATIYTNYPNQNNRAYYSYSTNKVQNTIQLIILKDDRGNLIGYANANGMLYYKN</sequence>
<comment type="caution">
    <text evidence="1">The sequence shown here is derived from an EMBL/GenBank/DDBJ whole genome shotgun (WGS) entry which is preliminary data.</text>
</comment>
<dbReference type="OrthoDB" id="2485468at2"/>
<proteinExistence type="predicted"/>
<name>A0A2S4N7E0_9FLAO</name>
<evidence type="ECO:0000313" key="1">
    <source>
        <dbReference type="EMBL" id="POS01263.1"/>
    </source>
</evidence>
<dbReference type="Pfam" id="PF14903">
    <property type="entry name" value="WG_beta_rep"/>
    <property type="match status" value="2"/>
</dbReference>
<organism evidence="1 2">
    <name type="scientific">Flavobacterium croceum DSM 17960</name>
    <dbReference type="NCBI Taxonomy" id="1121886"/>
    <lineage>
        <taxon>Bacteria</taxon>
        <taxon>Pseudomonadati</taxon>
        <taxon>Bacteroidota</taxon>
        <taxon>Flavobacteriia</taxon>
        <taxon>Flavobacteriales</taxon>
        <taxon>Flavobacteriaceae</taxon>
        <taxon>Flavobacterium</taxon>
    </lineage>
</organism>
<reference evidence="1 2" key="1">
    <citation type="submission" date="2018-01" db="EMBL/GenBank/DDBJ databases">
        <title>Genomic Encyclopedia of Type Strains, Phase I: the one thousand microbial genomes (KMG-I) project.</title>
        <authorList>
            <person name="Goeker M."/>
        </authorList>
    </citation>
    <scope>NUCLEOTIDE SEQUENCE [LARGE SCALE GENOMIC DNA]</scope>
    <source>
        <strain evidence="1 2">DSM 17960</strain>
    </source>
</reference>
<protein>
    <recommendedName>
        <fullName evidence="3">WG repeat protein</fullName>
    </recommendedName>
</protein>
<evidence type="ECO:0000313" key="2">
    <source>
        <dbReference type="Proteomes" id="UP000237056"/>
    </source>
</evidence>